<dbReference type="InterPro" id="IPR013249">
    <property type="entry name" value="RNA_pol_sigma70_r4_t2"/>
</dbReference>
<feature type="domain" description="RNA polymerase sigma-70 region 2" evidence="7">
    <location>
        <begin position="63"/>
        <end position="127"/>
    </location>
</feature>
<dbReference type="InterPro" id="IPR036388">
    <property type="entry name" value="WH-like_DNA-bd_sf"/>
</dbReference>
<evidence type="ECO:0000313" key="10">
    <source>
        <dbReference type="Proteomes" id="UP001216674"/>
    </source>
</evidence>
<evidence type="ECO:0000256" key="6">
    <source>
        <dbReference type="SAM" id="MobiDB-lite"/>
    </source>
</evidence>
<dbReference type="PANTHER" id="PTHR43133">
    <property type="entry name" value="RNA POLYMERASE ECF-TYPE SIGMA FACTO"/>
    <property type="match status" value="1"/>
</dbReference>
<reference evidence="9 10" key="1">
    <citation type="submission" date="2023-03" db="EMBL/GenBank/DDBJ databases">
        <title>Draft assemblies of triclosan tolerant bacteria isolated from returned activated sludge.</title>
        <authorList>
            <person name="Van Hamelsveld S."/>
        </authorList>
    </citation>
    <scope>NUCLEOTIDE SEQUENCE [LARGE SCALE GENOMIC DNA]</scope>
    <source>
        <strain evidence="9 10">GW210010_S58</strain>
    </source>
</reference>
<dbReference type="Pfam" id="PF04542">
    <property type="entry name" value="Sigma70_r2"/>
    <property type="match status" value="1"/>
</dbReference>
<evidence type="ECO:0000313" key="9">
    <source>
        <dbReference type="EMBL" id="MDF3831797.1"/>
    </source>
</evidence>
<dbReference type="Pfam" id="PF08281">
    <property type="entry name" value="Sigma70_r4_2"/>
    <property type="match status" value="1"/>
</dbReference>
<dbReference type="InterPro" id="IPR013325">
    <property type="entry name" value="RNA_pol_sigma_r2"/>
</dbReference>
<keyword evidence="3" id="KW-0731">Sigma factor</keyword>
<sequence length="216" mass="24162">MPQHPDRRGALHSLVKEAADSLAPDRQPELPATRPDGTPDWSMEMERAQGGDRGAYRRLLEDITPYLRALAARQMHNRSDIEDAVQDILLTVHSVRHTYDPSRPFGPWLVAIANRRIVDGLRRRGRTGIHETPFESENETFMDPAANLQEEAVDARTVREAVQQLPAGQRDALRMLKLEEMSLKEASAASGMSVAALKVAVHRALKTLRRLIGPAR</sequence>
<evidence type="ECO:0000259" key="8">
    <source>
        <dbReference type="Pfam" id="PF08281"/>
    </source>
</evidence>
<evidence type="ECO:0000256" key="5">
    <source>
        <dbReference type="ARBA" id="ARBA00023163"/>
    </source>
</evidence>
<keyword evidence="2" id="KW-0805">Transcription regulation</keyword>
<dbReference type="InterPro" id="IPR007627">
    <property type="entry name" value="RNA_pol_sigma70_r2"/>
</dbReference>
<dbReference type="Gene3D" id="1.10.1740.10">
    <property type="match status" value="1"/>
</dbReference>
<proteinExistence type="inferred from homology"/>
<dbReference type="CDD" id="cd06171">
    <property type="entry name" value="Sigma70_r4"/>
    <property type="match status" value="1"/>
</dbReference>
<dbReference type="InterPro" id="IPR013324">
    <property type="entry name" value="RNA_pol_sigma_r3/r4-like"/>
</dbReference>
<dbReference type="InterPro" id="IPR039425">
    <property type="entry name" value="RNA_pol_sigma-70-like"/>
</dbReference>
<organism evidence="9 10">
    <name type="scientific">Cupriavidus basilensis</name>
    <dbReference type="NCBI Taxonomy" id="68895"/>
    <lineage>
        <taxon>Bacteria</taxon>
        <taxon>Pseudomonadati</taxon>
        <taxon>Pseudomonadota</taxon>
        <taxon>Betaproteobacteria</taxon>
        <taxon>Burkholderiales</taxon>
        <taxon>Burkholderiaceae</taxon>
        <taxon>Cupriavidus</taxon>
    </lineage>
</organism>
<feature type="region of interest" description="Disordered" evidence="6">
    <location>
        <begin position="1"/>
        <end position="45"/>
    </location>
</feature>
<dbReference type="SUPFAM" id="SSF88946">
    <property type="entry name" value="Sigma2 domain of RNA polymerase sigma factors"/>
    <property type="match status" value="1"/>
</dbReference>
<feature type="domain" description="RNA polymerase sigma factor 70 region 4 type 2" evidence="8">
    <location>
        <begin position="157"/>
        <end position="208"/>
    </location>
</feature>
<comment type="caution">
    <text evidence="9">The sequence shown here is derived from an EMBL/GenBank/DDBJ whole genome shotgun (WGS) entry which is preliminary data.</text>
</comment>
<dbReference type="NCBIfam" id="TIGR02937">
    <property type="entry name" value="sigma70-ECF"/>
    <property type="match status" value="1"/>
</dbReference>
<evidence type="ECO:0000256" key="1">
    <source>
        <dbReference type="ARBA" id="ARBA00010641"/>
    </source>
</evidence>
<keyword evidence="4" id="KW-0238">DNA-binding</keyword>
<comment type="similarity">
    <text evidence="1">Belongs to the sigma-70 factor family. ECF subfamily.</text>
</comment>
<evidence type="ECO:0000256" key="4">
    <source>
        <dbReference type="ARBA" id="ARBA00023125"/>
    </source>
</evidence>
<dbReference type="Proteomes" id="UP001216674">
    <property type="component" value="Unassembled WGS sequence"/>
</dbReference>
<name>A0ABT6AGR7_9BURK</name>
<evidence type="ECO:0000256" key="3">
    <source>
        <dbReference type="ARBA" id="ARBA00023082"/>
    </source>
</evidence>
<dbReference type="PANTHER" id="PTHR43133:SF58">
    <property type="entry name" value="ECF RNA POLYMERASE SIGMA FACTOR SIGD"/>
    <property type="match status" value="1"/>
</dbReference>
<protein>
    <submittedName>
        <fullName evidence="9">Sigma-70 family RNA polymerase sigma factor</fullName>
    </submittedName>
</protein>
<accession>A0ABT6AGR7</accession>
<dbReference type="EMBL" id="JARJLM010000036">
    <property type="protein sequence ID" value="MDF3831797.1"/>
    <property type="molecule type" value="Genomic_DNA"/>
</dbReference>
<keyword evidence="5" id="KW-0804">Transcription</keyword>
<feature type="compositionally biased region" description="Basic and acidic residues" evidence="6">
    <location>
        <begin position="1"/>
        <end position="19"/>
    </location>
</feature>
<evidence type="ECO:0000256" key="2">
    <source>
        <dbReference type="ARBA" id="ARBA00023015"/>
    </source>
</evidence>
<gene>
    <name evidence="9" type="ORF">P3W85_02310</name>
</gene>
<dbReference type="InterPro" id="IPR014284">
    <property type="entry name" value="RNA_pol_sigma-70_dom"/>
</dbReference>
<evidence type="ECO:0000259" key="7">
    <source>
        <dbReference type="Pfam" id="PF04542"/>
    </source>
</evidence>
<dbReference type="SUPFAM" id="SSF88659">
    <property type="entry name" value="Sigma3 and sigma4 domains of RNA polymerase sigma factors"/>
    <property type="match status" value="1"/>
</dbReference>
<keyword evidence="10" id="KW-1185">Reference proteome</keyword>
<dbReference type="Gene3D" id="1.10.10.10">
    <property type="entry name" value="Winged helix-like DNA-binding domain superfamily/Winged helix DNA-binding domain"/>
    <property type="match status" value="1"/>
</dbReference>